<protein>
    <submittedName>
        <fullName evidence="1">Uncharacterized protein</fullName>
    </submittedName>
</protein>
<sequence>MGVDFKVFKGSKSGDIVESTGHREAGPTEVLVKVTHCGVCGTDGLYRHADKGLGHESVGIITEVGSSVHSLSDFKVTTPSHDYSTVAPRVLTKSSYLGRQTLCDNYQCFGNSNSDQGGFGTAVAWDVSALFKIPDEIASEHAGPLLCGGATVWHPLFASGLKPGDRVGIIGVGGLGHLAIQFAAKLGLEAVVFTSTESKTQDAMKFGATEVHVTSGVTKFEAVAKLDALLLTANALPQLSIYLPILAAGAQVFPLTVSTETLPLSPLDLIRGRLHVIGSNSAGVDSTRAMLDFAAKNGIRPQIQKFPLSSSGVTTALQTLRDGNMRYRGVLVVE</sequence>
<dbReference type="EMBL" id="JANJQO010000366">
    <property type="protein sequence ID" value="KAJ2978528.1"/>
    <property type="molecule type" value="Genomic_DNA"/>
</dbReference>
<evidence type="ECO:0000313" key="1">
    <source>
        <dbReference type="EMBL" id="KAJ2978528.1"/>
    </source>
</evidence>
<reference evidence="1" key="1">
    <citation type="submission" date="2022-08" db="EMBL/GenBank/DDBJ databases">
        <title>Genome Sequence of Lecanicillium fungicola.</title>
        <authorList>
            <person name="Buettner E."/>
        </authorList>
    </citation>
    <scope>NUCLEOTIDE SEQUENCE</scope>
    <source>
        <strain evidence="1">Babe33</strain>
    </source>
</reference>
<proteinExistence type="predicted"/>
<evidence type="ECO:0000313" key="2">
    <source>
        <dbReference type="Proteomes" id="UP001143910"/>
    </source>
</evidence>
<accession>A0ACC1NJJ9</accession>
<comment type="caution">
    <text evidence="1">The sequence shown here is derived from an EMBL/GenBank/DDBJ whole genome shotgun (WGS) entry which is preliminary data.</text>
</comment>
<gene>
    <name evidence="1" type="ORF">NQ176_g3771</name>
</gene>
<dbReference type="Proteomes" id="UP001143910">
    <property type="component" value="Unassembled WGS sequence"/>
</dbReference>
<name>A0ACC1NJJ9_9HYPO</name>
<keyword evidence="2" id="KW-1185">Reference proteome</keyword>
<organism evidence="1 2">
    <name type="scientific">Zarea fungicola</name>
    <dbReference type="NCBI Taxonomy" id="93591"/>
    <lineage>
        <taxon>Eukaryota</taxon>
        <taxon>Fungi</taxon>
        <taxon>Dikarya</taxon>
        <taxon>Ascomycota</taxon>
        <taxon>Pezizomycotina</taxon>
        <taxon>Sordariomycetes</taxon>
        <taxon>Hypocreomycetidae</taxon>
        <taxon>Hypocreales</taxon>
        <taxon>Cordycipitaceae</taxon>
        <taxon>Zarea</taxon>
    </lineage>
</organism>